<evidence type="ECO:0000259" key="1">
    <source>
        <dbReference type="Pfam" id="PF08378"/>
    </source>
</evidence>
<evidence type="ECO:0000259" key="2">
    <source>
        <dbReference type="Pfam" id="PF09848"/>
    </source>
</evidence>
<dbReference type="Proteomes" id="UP001451571">
    <property type="component" value="Chromosome"/>
</dbReference>
<dbReference type="Pfam" id="PF09848">
    <property type="entry name" value="SLFN-g3_helicase"/>
    <property type="match status" value="1"/>
</dbReference>
<dbReference type="EMBL" id="CP146256">
    <property type="protein sequence ID" value="XAH74751.1"/>
    <property type="molecule type" value="Genomic_DNA"/>
</dbReference>
<name>A0ABZ3EX09_9FIRM</name>
<feature type="domain" description="UvrD-like helicase C-terminal" evidence="3">
    <location>
        <begin position="500"/>
        <end position="541"/>
    </location>
</feature>
<dbReference type="InterPro" id="IPR011528">
    <property type="entry name" value="NERD"/>
</dbReference>
<dbReference type="RefSeq" id="WP_342758332.1">
    <property type="nucleotide sequence ID" value="NZ_CP146256.1"/>
</dbReference>
<dbReference type="Pfam" id="PF13538">
    <property type="entry name" value="UvrD_C_2"/>
    <property type="match status" value="1"/>
</dbReference>
<dbReference type="InterPro" id="IPR000212">
    <property type="entry name" value="DNA_helicase_UvrD/REP"/>
</dbReference>
<proteinExistence type="predicted"/>
<evidence type="ECO:0000259" key="3">
    <source>
        <dbReference type="Pfam" id="PF13538"/>
    </source>
</evidence>
<feature type="domain" description="Schlafen group 3-like DNA/RNA helicase" evidence="2">
    <location>
        <begin position="236"/>
        <end position="399"/>
    </location>
</feature>
<dbReference type="SUPFAM" id="SSF52540">
    <property type="entry name" value="P-loop containing nucleoside triphosphate hydrolases"/>
    <property type="match status" value="1"/>
</dbReference>
<dbReference type="Gene3D" id="3.40.50.300">
    <property type="entry name" value="P-loop containing nucleotide triphosphate hydrolases"/>
    <property type="match status" value="2"/>
</dbReference>
<organism evidence="4 5">
    <name type="scientific">Kineothrix sedimenti</name>
    <dbReference type="NCBI Taxonomy" id="3123317"/>
    <lineage>
        <taxon>Bacteria</taxon>
        <taxon>Bacillati</taxon>
        <taxon>Bacillota</taxon>
        <taxon>Clostridia</taxon>
        <taxon>Lachnospirales</taxon>
        <taxon>Lachnospiraceae</taxon>
        <taxon>Kineothrix</taxon>
    </lineage>
</organism>
<evidence type="ECO:0000313" key="5">
    <source>
        <dbReference type="Proteomes" id="UP001451571"/>
    </source>
</evidence>
<dbReference type="PANTHER" id="PTHR11070">
    <property type="entry name" value="UVRD / RECB / PCRA DNA HELICASE FAMILY MEMBER"/>
    <property type="match status" value="1"/>
</dbReference>
<keyword evidence="5" id="KW-1185">Reference proteome</keyword>
<protein>
    <submittedName>
        <fullName evidence="4">NERD domain-containing protein</fullName>
    </submittedName>
</protein>
<evidence type="ECO:0000313" key="4">
    <source>
        <dbReference type="EMBL" id="XAH74751.1"/>
    </source>
</evidence>
<dbReference type="InterPro" id="IPR027417">
    <property type="entry name" value="P-loop_NTPase"/>
</dbReference>
<dbReference type="PANTHER" id="PTHR11070:SF2">
    <property type="entry name" value="ATP-DEPENDENT DNA HELICASE SRS2"/>
    <property type="match status" value="1"/>
</dbReference>
<dbReference type="InterPro" id="IPR027785">
    <property type="entry name" value="UvrD-like_helicase_C"/>
</dbReference>
<reference evidence="4 5" key="1">
    <citation type="submission" date="2024-02" db="EMBL/GenBank/DDBJ databases">
        <title>Bacterial strain from lacustrine sediment.</title>
        <authorList>
            <person name="Petit C."/>
            <person name="Fadhlaoui K."/>
        </authorList>
    </citation>
    <scope>NUCLEOTIDE SEQUENCE [LARGE SCALE GENOMIC DNA]</scope>
    <source>
        <strain evidence="4 5">IPX-CK</strain>
    </source>
</reference>
<feature type="domain" description="NERD" evidence="1">
    <location>
        <begin position="16"/>
        <end position="131"/>
    </location>
</feature>
<sequence length="566" mass="65057">MAKMIPSFIERNDPRRTGEYMVYDWLSKEDIPGVVFYSHPQNNHEKKTMSEVDFLYICANGILCIEVKGGVIQKKETKWKSINKKGQEFDIQDPFWQSHGCMKAIASTLEGTYGKKSIESRFCVGCAVVFPECIAECEGDSVIKDVMFDGRNEVSLFGDFLLKSLRYWSDDLYKKQSKRTISMNAEQIEQIVTLFEADFCAVQSMKLQIDTSYNEMLRLTEEQYDVLSSIDDNARAFVYGAAGTGKSLLAVEKLKTTMCKNRQVAYICFNNNMASYVKENVKVVEGSYIGTYHALLGEYIANSHELELEELNEVFIEQKVVPKRIFDLIIVDEAQDILSESTMRCLDSFVKQGLNSGEWIFFADPNQDIFLKGNYFSDTVKAIKEKYNPCMLRLLKNCRNTAQIARRNSMLTSIPPSKYMQLTGPEVRAIEFDTKADFVEKLDKEIRSLMAGGTYIKDIIILSPKKFENSMLSETRTLADTELVEVRSFKGLKKTQLNYMTVQSFKGLERKIVFYVDIDGFESMNNRRINYVAMSRAQIMLYYFYPKSMKGEYESRILEGMEVLSQ</sequence>
<accession>A0ABZ3EX09</accession>
<dbReference type="Pfam" id="PF08378">
    <property type="entry name" value="NERD"/>
    <property type="match status" value="1"/>
</dbReference>
<gene>
    <name evidence="4" type="ORF">V6984_03005</name>
</gene>
<dbReference type="InterPro" id="IPR018647">
    <property type="entry name" value="SLFN_3-like_DNA/RNA_helicase"/>
</dbReference>